<feature type="domain" description="HTH cro/C1-type" evidence="2">
    <location>
        <begin position="12"/>
        <end position="66"/>
    </location>
</feature>
<keyword evidence="1" id="KW-0238">DNA-binding</keyword>
<dbReference type="Proteomes" id="UP000218979">
    <property type="component" value="Unassembled WGS sequence"/>
</dbReference>
<sequence length="152" mass="16965">MINQENHIATNLRFLRNKYSMSQEAVAEKINVSRQAVAKWESGETLPDIMNCDALAVLFDVSLNDLVRFNPEKEGMPIGPKDKYFFGTVTIGERGQIVLPKKARDIMNLIPGDTLIVLGDTSKGNEGIALISDRVFFRESGRSFFTKPGDVE</sequence>
<dbReference type="AlphaFoldDB" id="A0A1K2HIX8"/>
<dbReference type="RefSeq" id="WP_031367173.1">
    <property type="nucleotide sequence ID" value="NZ_FPKS01000021.1"/>
</dbReference>
<dbReference type="SMART" id="SM00530">
    <property type="entry name" value="HTH_XRE"/>
    <property type="match status" value="1"/>
</dbReference>
<dbReference type="OrthoDB" id="9805856at2"/>
<reference evidence="3 6" key="1">
    <citation type="submission" date="2014-12" db="EMBL/GenBank/DDBJ databases">
        <title>Draft genome sequences of 10 type strains of Lactococcus.</title>
        <authorList>
            <person name="Sun Z."/>
            <person name="Zhong Z."/>
            <person name="Liu W."/>
            <person name="Zhang W."/>
            <person name="Zhang H."/>
        </authorList>
    </citation>
    <scope>NUCLEOTIDE SEQUENCE [LARGE SCALE GENOMIC DNA]</scope>
    <source>
        <strain evidence="3 6">DSM 22330</strain>
    </source>
</reference>
<dbReference type="Pfam" id="PF01381">
    <property type="entry name" value="HTH_3"/>
    <property type="match status" value="1"/>
</dbReference>
<dbReference type="InterPro" id="IPR037914">
    <property type="entry name" value="SpoVT-AbrB_sf"/>
</dbReference>
<reference evidence="4 5" key="2">
    <citation type="submission" date="2016-11" db="EMBL/GenBank/DDBJ databases">
        <authorList>
            <person name="Jaros S."/>
            <person name="Januszkiewicz K."/>
            <person name="Wedrychowicz H."/>
        </authorList>
    </citation>
    <scope>NUCLEOTIDE SEQUENCE [LARGE SCALE GENOMIC DNA]</scope>
    <source>
        <strain evidence="4 5">DSM 22330</strain>
    </source>
</reference>
<evidence type="ECO:0000313" key="5">
    <source>
        <dbReference type="Proteomes" id="UP000185655"/>
    </source>
</evidence>
<dbReference type="Gene3D" id="1.10.260.40">
    <property type="entry name" value="lambda repressor-like DNA-binding domains"/>
    <property type="match status" value="1"/>
</dbReference>
<evidence type="ECO:0000313" key="3">
    <source>
        <dbReference type="EMBL" id="PCR99963.1"/>
    </source>
</evidence>
<name>A0A1K2HIX8_9LACT</name>
<dbReference type="SUPFAM" id="SSF89447">
    <property type="entry name" value="AbrB/MazE/MraZ-like"/>
    <property type="match status" value="1"/>
</dbReference>
<evidence type="ECO:0000313" key="6">
    <source>
        <dbReference type="Proteomes" id="UP000218979"/>
    </source>
</evidence>
<dbReference type="SMART" id="SM00966">
    <property type="entry name" value="SpoVT_AbrB"/>
    <property type="match status" value="1"/>
</dbReference>
<proteinExistence type="predicted"/>
<dbReference type="PANTHER" id="PTHR46558">
    <property type="entry name" value="TRACRIPTIONAL REGULATORY PROTEIN-RELATED-RELATED"/>
    <property type="match status" value="1"/>
</dbReference>
<dbReference type="Pfam" id="PF04014">
    <property type="entry name" value="MazE_antitoxin"/>
    <property type="match status" value="1"/>
</dbReference>
<dbReference type="CDD" id="cd00093">
    <property type="entry name" value="HTH_XRE"/>
    <property type="match status" value="1"/>
</dbReference>
<accession>A0A1K2HIX8</accession>
<dbReference type="STRING" id="1122154.SAMN02746068_02088"/>
<dbReference type="SUPFAM" id="SSF47413">
    <property type="entry name" value="lambda repressor-like DNA-binding domains"/>
    <property type="match status" value="1"/>
</dbReference>
<organism evidence="4 5">
    <name type="scientific">Pseudolactococcus chungangensis CAU 28 = DSM 22330</name>
    <dbReference type="NCBI Taxonomy" id="1122154"/>
    <lineage>
        <taxon>Bacteria</taxon>
        <taxon>Bacillati</taxon>
        <taxon>Bacillota</taxon>
        <taxon>Bacilli</taxon>
        <taxon>Lactobacillales</taxon>
        <taxon>Streptococcaceae</taxon>
        <taxon>Pseudolactococcus</taxon>
    </lineage>
</organism>
<dbReference type="PROSITE" id="PS50943">
    <property type="entry name" value="HTH_CROC1"/>
    <property type="match status" value="1"/>
</dbReference>
<dbReference type="InterPro" id="IPR010982">
    <property type="entry name" value="Lambda_DNA-bd_dom_sf"/>
</dbReference>
<dbReference type="NCBIfam" id="TIGR01439">
    <property type="entry name" value="lp_hng_hel_AbrB"/>
    <property type="match status" value="1"/>
</dbReference>
<dbReference type="EMBL" id="FPKS01000021">
    <property type="protein sequence ID" value="SFZ76796.1"/>
    <property type="molecule type" value="Genomic_DNA"/>
</dbReference>
<evidence type="ECO:0000313" key="4">
    <source>
        <dbReference type="EMBL" id="SFZ76796.1"/>
    </source>
</evidence>
<evidence type="ECO:0000256" key="1">
    <source>
        <dbReference type="ARBA" id="ARBA00023125"/>
    </source>
</evidence>
<keyword evidence="6" id="KW-1185">Reference proteome</keyword>
<dbReference type="GO" id="GO:0003677">
    <property type="term" value="F:DNA binding"/>
    <property type="evidence" value="ECO:0007669"/>
    <property type="project" value="UniProtKB-KW"/>
</dbReference>
<dbReference type="InterPro" id="IPR007159">
    <property type="entry name" value="SpoVT-AbrB_dom"/>
</dbReference>
<dbReference type="Proteomes" id="UP000185655">
    <property type="component" value="Unassembled WGS sequence"/>
</dbReference>
<evidence type="ECO:0000259" key="2">
    <source>
        <dbReference type="PROSITE" id="PS50943"/>
    </source>
</evidence>
<protein>
    <submittedName>
        <fullName evidence="3">AbrB family transcriptional regulator</fullName>
    </submittedName>
    <submittedName>
        <fullName evidence="4">Looped-hinge helix DNA binding domain-containing protein, AbrB family</fullName>
    </submittedName>
</protein>
<dbReference type="Gene3D" id="2.10.260.10">
    <property type="match status" value="1"/>
</dbReference>
<dbReference type="EMBL" id="JXJT01000033">
    <property type="protein sequence ID" value="PCR99963.1"/>
    <property type="molecule type" value="Genomic_DNA"/>
</dbReference>
<gene>
    <name evidence="3" type="ORF">RR45_GL001418</name>
    <name evidence="4" type="ORF">SAMN02746068_02088</name>
</gene>
<dbReference type="InterPro" id="IPR001387">
    <property type="entry name" value="Cro/C1-type_HTH"/>
</dbReference>
<dbReference type="PANTHER" id="PTHR46558:SF13">
    <property type="entry name" value="HTH-TYPE TRANSCRIPTIONAL REGULATOR IMMR"/>
    <property type="match status" value="1"/>
</dbReference>